<name>C5KXG9_PERM5</name>
<feature type="binding site" evidence="6">
    <location>
        <position position="188"/>
    </location>
    <ligand>
        <name>Mn(2+)</name>
        <dbReference type="ChEBI" id="CHEBI:29035"/>
    </ligand>
</feature>
<proteinExistence type="inferred from homology"/>
<dbReference type="Pfam" id="PF02777">
    <property type="entry name" value="Sod_Fe_C"/>
    <property type="match status" value="1"/>
</dbReference>
<feature type="binding site" evidence="6">
    <location>
        <position position="184"/>
    </location>
    <ligand>
        <name>Mn(2+)</name>
        <dbReference type="ChEBI" id="CHEBI:29035"/>
    </ligand>
</feature>
<evidence type="ECO:0000313" key="10">
    <source>
        <dbReference type="EMBL" id="EER10693.1"/>
    </source>
</evidence>
<evidence type="ECO:0000256" key="7">
    <source>
        <dbReference type="RuleBase" id="RU000414"/>
    </source>
</evidence>
<dbReference type="InterPro" id="IPR001189">
    <property type="entry name" value="Mn/Fe_SOD"/>
</dbReference>
<dbReference type="SUPFAM" id="SSF54719">
    <property type="entry name" value="Fe,Mn superoxide dismutase (SOD), C-terminal domain"/>
    <property type="match status" value="1"/>
</dbReference>
<sequence>MQYPLVKGFEQSLSSLQGLGLPLLVTLPYGLEALEPVISAATVDFHYNKHHQGYVQKLLDATGLPESRINLKSLVTLGPDRAGENVFNAAGQIYNHNMYWLSMVPTSGSGRHVPPRLLKLIRVRWGNVDKMKEDFMQKATALFGSGWIWLVLDTRERRLDLVGTKDAHSPLSEDPGKIPLFTCDVWEHAYYLDYQHDRAAYLRKWWSLINWEFADSNLPSDIE</sequence>
<dbReference type="PANTHER" id="PTHR43595:SF2">
    <property type="entry name" value="SMALL RIBOSOMAL SUBUNIT PROTEIN MS42"/>
    <property type="match status" value="1"/>
</dbReference>
<evidence type="ECO:0000259" key="8">
    <source>
        <dbReference type="Pfam" id="PF00081"/>
    </source>
</evidence>
<comment type="similarity">
    <text evidence="2 7">Belongs to the iron/manganese superoxide dismutase family.</text>
</comment>
<evidence type="ECO:0000256" key="3">
    <source>
        <dbReference type="ARBA" id="ARBA00022723"/>
    </source>
</evidence>
<feature type="binding site" evidence="6">
    <location>
        <position position="96"/>
    </location>
    <ligand>
        <name>Mn(2+)</name>
        <dbReference type="ChEBI" id="CHEBI:29035"/>
    </ligand>
</feature>
<dbReference type="InterPro" id="IPR019832">
    <property type="entry name" value="Mn/Fe_SOD_C"/>
</dbReference>
<feature type="domain" description="Manganese/iron superoxide dismutase N-terminal" evidence="8">
    <location>
        <begin position="24"/>
        <end position="103"/>
    </location>
</feature>
<feature type="binding site" evidence="6">
    <location>
        <position position="46"/>
    </location>
    <ligand>
        <name>Mn(2+)</name>
        <dbReference type="ChEBI" id="CHEBI:29035"/>
    </ligand>
</feature>
<dbReference type="EC" id="1.15.1.1" evidence="7"/>
<dbReference type="SUPFAM" id="SSF46609">
    <property type="entry name" value="Fe,Mn superoxide dismutase (SOD), N-terminal domain"/>
    <property type="match status" value="1"/>
</dbReference>
<dbReference type="AlphaFoldDB" id="C5KXG9"/>
<dbReference type="InterPro" id="IPR019833">
    <property type="entry name" value="Mn/Fe_SOD_BS"/>
</dbReference>
<dbReference type="RefSeq" id="XP_002778898.1">
    <property type="nucleotide sequence ID" value="XM_002778852.1"/>
</dbReference>
<feature type="domain" description="Manganese/iron superoxide dismutase C-terminal" evidence="9">
    <location>
        <begin position="116"/>
        <end position="216"/>
    </location>
</feature>
<dbReference type="InParanoid" id="C5KXG9"/>
<evidence type="ECO:0000256" key="5">
    <source>
        <dbReference type="ARBA" id="ARBA00023004"/>
    </source>
</evidence>
<dbReference type="PRINTS" id="PR01703">
    <property type="entry name" value="MNSODISMTASE"/>
</dbReference>
<evidence type="ECO:0000313" key="11">
    <source>
        <dbReference type="Proteomes" id="UP000007800"/>
    </source>
</evidence>
<dbReference type="GO" id="GO:0005737">
    <property type="term" value="C:cytoplasm"/>
    <property type="evidence" value="ECO:0007669"/>
    <property type="project" value="TreeGrafter"/>
</dbReference>
<dbReference type="OMA" id="DMDALEP"/>
<protein>
    <recommendedName>
        <fullName evidence="7">Superoxide dismutase</fullName>
        <ecNumber evidence="7">1.15.1.1</ecNumber>
    </recommendedName>
</protein>
<reference evidence="10 11" key="1">
    <citation type="submission" date="2008-07" db="EMBL/GenBank/DDBJ databases">
        <authorList>
            <person name="El-Sayed N."/>
            <person name="Caler E."/>
            <person name="Inman J."/>
            <person name="Amedeo P."/>
            <person name="Hass B."/>
            <person name="Wortman J."/>
        </authorList>
    </citation>
    <scope>NUCLEOTIDE SEQUENCE [LARGE SCALE GENOMIC DNA]</scope>
    <source>
        <strain evidence="11">ATCC 50983 / TXsc</strain>
    </source>
</reference>
<dbReference type="InterPro" id="IPR036314">
    <property type="entry name" value="SOD_C_sf"/>
</dbReference>
<comment type="function">
    <text evidence="7">Destroys radicals which are normally produced within the cells and which are toxic to biological systems.</text>
</comment>
<dbReference type="OrthoDB" id="239262at2759"/>
<dbReference type="Gene3D" id="1.10.287.990">
    <property type="entry name" value="Fe,Mn superoxide dismutase (SOD) domain"/>
    <property type="match status" value="1"/>
</dbReference>
<comment type="cofactor">
    <cofactor evidence="1">
        <name>Fe cation</name>
        <dbReference type="ChEBI" id="CHEBI:24875"/>
    </cofactor>
</comment>
<dbReference type="InterPro" id="IPR036324">
    <property type="entry name" value="Mn/Fe_SOD_N_sf"/>
</dbReference>
<keyword evidence="11" id="KW-1185">Reference proteome</keyword>
<organism evidence="11">
    <name type="scientific">Perkinsus marinus (strain ATCC 50983 / TXsc)</name>
    <dbReference type="NCBI Taxonomy" id="423536"/>
    <lineage>
        <taxon>Eukaryota</taxon>
        <taxon>Sar</taxon>
        <taxon>Alveolata</taxon>
        <taxon>Perkinsozoa</taxon>
        <taxon>Perkinsea</taxon>
        <taxon>Perkinsida</taxon>
        <taxon>Perkinsidae</taxon>
        <taxon>Perkinsus</taxon>
    </lineage>
</organism>
<accession>C5KXG9</accession>
<dbReference type="Proteomes" id="UP000007800">
    <property type="component" value="Unassembled WGS sequence"/>
</dbReference>
<dbReference type="Pfam" id="PF00081">
    <property type="entry name" value="Sod_Fe_N"/>
    <property type="match status" value="1"/>
</dbReference>
<dbReference type="PANTHER" id="PTHR43595">
    <property type="entry name" value="37S RIBOSOMAL PROTEIN S26, MITOCHONDRIAL"/>
    <property type="match status" value="1"/>
</dbReference>
<dbReference type="PIRSF" id="PIRSF000349">
    <property type="entry name" value="SODismutase"/>
    <property type="match status" value="1"/>
</dbReference>
<dbReference type="PROSITE" id="PS00088">
    <property type="entry name" value="SOD_MN"/>
    <property type="match status" value="1"/>
</dbReference>
<evidence type="ECO:0000256" key="1">
    <source>
        <dbReference type="ARBA" id="ARBA00001962"/>
    </source>
</evidence>
<dbReference type="EMBL" id="GG677256">
    <property type="protein sequence ID" value="EER10693.1"/>
    <property type="molecule type" value="Genomic_DNA"/>
</dbReference>
<dbReference type="GO" id="GO:0004784">
    <property type="term" value="F:superoxide dismutase activity"/>
    <property type="evidence" value="ECO:0007669"/>
    <property type="project" value="UniProtKB-EC"/>
</dbReference>
<evidence type="ECO:0000256" key="6">
    <source>
        <dbReference type="PIRSR" id="PIRSR000349-1"/>
    </source>
</evidence>
<dbReference type="InterPro" id="IPR019831">
    <property type="entry name" value="Mn/Fe_SOD_N"/>
</dbReference>
<keyword evidence="4 7" id="KW-0560">Oxidoreductase</keyword>
<evidence type="ECO:0000259" key="9">
    <source>
        <dbReference type="Pfam" id="PF02777"/>
    </source>
</evidence>
<evidence type="ECO:0000256" key="2">
    <source>
        <dbReference type="ARBA" id="ARBA00008714"/>
    </source>
</evidence>
<dbReference type="Gene3D" id="3.55.40.20">
    <property type="entry name" value="Iron/manganese superoxide dismutase, C-terminal domain"/>
    <property type="match status" value="1"/>
</dbReference>
<keyword evidence="3 6" id="KW-0479">Metal-binding</keyword>
<keyword evidence="5" id="KW-0408">Iron</keyword>
<dbReference type="GO" id="GO:0046872">
    <property type="term" value="F:metal ion binding"/>
    <property type="evidence" value="ECO:0007669"/>
    <property type="project" value="UniProtKB-KW"/>
</dbReference>
<evidence type="ECO:0000256" key="4">
    <source>
        <dbReference type="ARBA" id="ARBA00023002"/>
    </source>
</evidence>
<gene>
    <name evidence="10" type="ORF">Pmar_PMAR000728</name>
</gene>
<comment type="catalytic activity">
    <reaction evidence="7">
        <text>2 superoxide + 2 H(+) = H2O2 + O2</text>
        <dbReference type="Rhea" id="RHEA:20696"/>
        <dbReference type="ChEBI" id="CHEBI:15378"/>
        <dbReference type="ChEBI" id="CHEBI:15379"/>
        <dbReference type="ChEBI" id="CHEBI:16240"/>
        <dbReference type="ChEBI" id="CHEBI:18421"/>
        <dbReference type="EC" id="1.15.1.1"/>
    </reaction>
</comment>
<dbReference type="GeneID" id="9039003"/>